<evidence type="ECO:0000313" key="3">
    <source>
        <dbReference type="EMBL" id="QDM12621.1"/>
    </source>
</evidence>
<reference evidence="4 5" key="3">
    <citation type="submission" date="2018-08" db="EMBL/GenBank/DDBJ databases">
        <title>A genome reference for cultivated species of the human gut microbiota.</title>
        <authorList>
            <person name="Zou Y."/>
            <person name="Xue W."/>
            <person name="Luo G."/>
        </authorList>
    </citation>
    <scope>NUCLEOTIDE SEQUENCE [LARGE SCALE GENOMIC DNA]</scope>
    <source>
        <strain evidence="4 5">AF20-9LB</strain>
    </source>
</reference>
<protein>
    <submittedName>
        <fullName evidence="4">Uncharacterized protein</fullName>
    </submittedName>
</protein>
<reference evidence="2 7" key="4">
    <citation type="journal article" date="2019" name="Nat. Med.">
        <title>A library of human gut bacterial isolates paired with longitudinal multiomics data enables mechanistic microbiome research.</title>
        <authorList>
            <person name="Poyet M."/>
            <person name="Groussin M."/>
            <person name="Gibbons S.M."/>
            <person name="Avila-Pacheco J."/>
            <person name="Jiang X."/>
            <person name="Kearney S.M."/>
            <person name="Perrotta A.R."/>
            <person name="Berdy B."/>
            <person name="Zhao S."/>
            <person name="Lieberman T.D."/>
            <person name="Swanson P.K."/>
            <person name="Smith M."/>
            <person name="Roesemann S."/>
            <person name="Alexander J.E."/>
            <person name="Rich S.A."/>
            <person name="Livny J."/>
            <person name="Vlamakis H."/>
            <person name="Clish C."/>
            <person name="Bullock K."/>
            <person name="Deik A."/>
            <person name="Scott J."/>
            <person name="Pierce K.A."/>
            <person name="Xavier R.J."/>
            <person name="Alm E.J."/>
        </authorList>
    </citation>
    <scope>NUCLEOTIDE SEQUENCE [LARGE SCALE GENOMIC DNA]</scope>
    <source>
        <strain evidence="2 7">BIOML-A183</strain>
    </source>
</reference>
<evidence type="ECO:0000256" key="1">
    <source>
        <dbReference type="SAM" id="Phobius"/>
    </source>
</evidence>
<accession>A0A1Y4PVU5</accession>
<reference evidence="3" key="2">
    <citation type="journal article" date="2018" name="Nature">
        <title>Human gut bacteria contain acquired interbacterial defence systems.</title>
        <authorList>
            <person name="Ross B.D."/>
            <person name="Verster A.J."/>
            <person name="Radey M.C."/>
            <person name="Schmidtke D.T."/>
            <person name="Pope C.E."/>
            <person name="Hoffman L.R."/>
            <person name="Hajjar A."/>
            <person name="Peterson S.B."/>
            <person name="Borenstein E."/>
            <person name="Mougous J."/>
        </authorList>
    </citation>
    <scope>NUCLEOTIDE SEQUENCE</scope>
    <source>
        <strain evidence="3">3725 D1 iv</strain>
    </source>
</reference>
<keyword evidence="1" id="KW-0812">Transmembrane</keyword>
<name>A0A1Y4PVU5_BACOV</name>
<evidence type="ECO:0000313" key="7">
    <source>
        <dbReference type="Proteomes" id="UP000460135"/>
    </source>
</evidence>
<proteinExistence type="predicted"/>
<dbReference type="EMBL" id="VWLX01000019">
    <property type="protein sequence ID" value="KAA3801006.1"/>
    <property type="molecule type" value="Genomic_DNA"/>
</dbReference>
<feature type="transmembrane region" description="Helical" evidence="1">
    <location>
        <begin position="69"/>
        <end position="87"/>
    </location>
</feature>
<feature type="transmembrane region" description="Helical" evidence="1">
    <location>
        <begin position="6"/>
        <end position="24"/>
    </location>
</feature>
<feature type="transmembrane region" description="Helical" evidence="1">
    <location>
        <begin position="36"/>
        <end position="57"/>
    </location>
</feature>
<gene>
    <name evidence="4" type="ORF">DWX70_17145</name>
    <name evidence="3" type="ORF">DYI28_14135</name>
    <name evidence="2" type="ORF">F3F51_21530</name>
</gene>
<reference evidence="6" key="1">
    <citation type="journal article" date="2018" name="J. Anim. Genet.">
        <title>Acquired interbacterial defense systems protect against interspecies antagonism in the human gut microbiome.</title>
        <authorList>
            <person name="Ross B.D."/>
            <person name="Verster A.J."/>
            <person name="Radey M.C."/>
            <person name="Schmidtke D.T."/>
            <person name="Pope C.E."/>
            <person name="Hoffman L.R."/>
            <person name="Hajjar A."/>
            <person name="Peterson S.B."/>
            <person name="Borenstein E."/>
            <person name="Mougous J."/>
        </authorList>
    </citation>
    <scope>NUCLEOTIDE SEQUENCE [LARGE SCALE GENOMIC DNA]</scope>
    <source>
        <strain evidence="6">3725 D1 iv</strain>
    </source>
</reference>
<dbReference type="Proteomes" id="UP000266492">
    <property type="component" value="Unassembled WGS sequence"/>
</dbReference>
<dbReference type="Proteomes" id="UP000460135">
    <property type="component" value="Unassembled WGS sequence"/>
</dbReference>
<evidence type="ECO:0000313" key="5">
    <source>
        <dbReference type="Proteomes" id="UP000266492"/>
    </source>
</evidence>
<dbReference type="AlphaFoldDB" id="A0A1Y4PVU5"/>
<keyword evidence="1" id="KW-0472">Membrane</keyword>
<evidence type="ECO:0000313" key="6">
    <source>
        <dbReference type="Proteomes" id="UP000318823"/>
    </source>
</evidence>
<keyword evidence="1" id="KW-1133">Transmembrane helix</keyword>
<organism evidence="4 5">
    <name type="scientific">Bacteroides ovatus</name>
    <dbReference type="NCBI Taxonomy" id="28116"/>
    <lineage>
        <taxon>Bacteria</taxon>
        <taxon>Pseudomonadati</taxon>
        <taxon>Bacteroidota</taxon>
        <taxon>Bacteroidia</taxon>
        <taxon>Bacteroidales</taxon>
        <taxon>Bacteroidaceae</taxon>
        <taxon>Bacteroides</taxon>
    </lineage>
</organism>
<reference evidence="3" key="5">
    <citation type="submission" date="2019-07" db="EMBL/GenBank/DDBJ databases">
        <authorList>
            <person name="Ross B.D."/>
            <person name="Verster A.J."/>
            <person name="Radey M.C."/>
            <person name="Schmidtke D.T."/>
            <person name="Pope C.E."/>
            <person name="Hoffman L.R."/>
            <person name="Hajjar A."/>
            <person name="Peterson S.B."/>
            <person name="Borenstein E."/>
            <person name="Mougous J.D."/>
        </authorList>
    </citation>
    <scope>NUCLEOTIDE SEQUENCE</scope>
    <source>
        <strain evidence="3">3725 D1 iv</strain>
    </source>
</reference>
<evidence type="ECO:0000313" key="4">
    <source>
        <dbReference type="EMBL" id="RGS82064.1"/>
    </source>
</evidence>
<evidence type="ECO:0000313" key="2">
    <source>
        <dbReference type="EMBL" id="KAA3801006.1"/>
    </source>
</evidence>
<sequence length="91" mass="10826">MLFSMVFISLNIFVCLLFSPGYRFCRFFLAFCRYLVVYLVPLCRLYMSEMLFGTFLMRLFGVVSSPWKMLHLCIVNVSEVIIKTVFIKKRK</sequence>
<dbReference type="Proteomes" id="UP000318823">
    <property type="component" value="Chromosome"/>
</dbReference>
<dbReference type="EMBL" id="CP041395">
    <property type="protein sequence ID" value="QDM12621.1"/>
    <property type="molecule type" value="Genomic_DNA"/>
</dbReference>
<dbReference type="EMBL" id="QRVZ01000014">
    <property type="protein sequence ID" value="RGS82064.1"/>
    <property type="molecule type" value="Genomic_DNA"/>
</dbReference>